<feature type="region of interest" description="Disordered" evidence="1">
    <location>
        <begin position="123"/>
        <end position="142"/>
    </location>
</feature>
<feature type="compositionally biased region" description="Polar residues" evidence="1">
    <location>
        <begin position="63"/>
        <end position="76"/>
    </location>
</feature>
<evidence type="ECO:0000313" key="3">
    <source>
        <dbReference type="Proteomes" id="UP000807469"/>
    </source>
</evidence>
<reference evidence="2" key="1">
    <citation type="submission" date="2020-11" db="EMBL/GenBank/DDBJ databases">
        <authorList>
            <consortium name="DOE Joint Genome Institute"/>
            <person name="Ahrendt S."/>
            <person name="Riley R."/>
            <person name="Andreopoulos W."/>
            <person name="Labutti K."/>
            <person name="Pangilinan J."/>
            <person name="Ruiz-Duenas F.J."/>
            <person name="Barrasa J.M."/>
            <person name="Sanchez-Garcia M."/>
            <person name="Camarero S."/>
            <person name="Miyauchi S."/>
            <person name="Serrano A."/>
            <person name="Linde D."/>
            <person name="Babiker R."/>
            <person name="Drula E."/>
            <person name="Ayuso-Fernandez I."/>
            <person name="Pacheco R."/>
            <person name="Padilla G."/>
            <person name="Ferreira P."/>
            <person name="Barriuso J."/>
            <person name="Kellner H."/>
            <person name="Castanera R."/>
            <person name="Alfaro M."/>
            <person name="Ramirez L."/>
            <person name="Pisabarro A.G."/>
            <person name="Kuo A."/>
            <person name="Tritt A."/>
            <person name="Lipzen A."/>
            <person name="He G."/>
            <person name="Yan M."/>
            <person name="Ng V."/>
            <person name="Cullen D."/>
            <person name="Martin F."/>
            <person name="Rosso M.-N."/>
            <person name="Henrissat B."/>
            <person name="Hibbett D."/>
            <person name="Martinez A.T."/>
            <person name="Grigoriev I.V."/>
        </authorList>
    </citation>
    <scope>NUCLEOTIDE SEQUENCE</scope>
    <source>
        <strain evidence="2">CIRM-BRFM 674</strain>
    </source>
</reference>
<feature type="region of interest" description="Disordered" evidence="1">
    <location>
        <begin position="43"/>
        <end position="79"/>
    </location>
</feature>
<proteinExistence type="predicted"/>
<gene>
    <name evidence="2" type="ORF">BDN70DRAFT_901495</name>
</gene>
<organism evidence="2 3">
    <name type="scientific">Pholiota conissans</name>
    <dbReference type="NCBI Taxonomy" id="109636"/>
    <lineage>
        <taxon>Eukaryota</taxon>
        <taxon>Fungi</taxon>
        <taxon>Dikarya</taxon>
        <taxon>Basidiomycota</taxon>
        <taxon>Agaricomycotina</taxon>
        <taxon>Agaricomycetes</taxon>
        <taxon>Agaricomycetidae</taxon>
        <taxon>Agaricales</taxon>
        <taxon>Agaricineae</taxon>
        <taxon>Strophariaceae</taxon>
        <taxon>Pholiota</taxon>
    </lineage>
</organism>
<evidence type="ECO:0000313" key="2">
    <source>
        <dbReference type="EMBL" id="KAF9471238.1"/>
    </source>
</evidence>
<name>A0A9P5YLR9_9AGAR</name>
<keyword evidence="3" id="KW-1185">Reference proteome</keyword>
<comment type="caution">
    <text evidence="2">The sequence shown here is derived from an EMBL/GenBank/DDBJ whole genome shotgun (WGS) entry which is preliminary data.</text>
</comment>
<dbReference type="EMBL" id="MU155727">
    <property type="protein sequence ID" value="KAF9471238.1"/>
    <property type="molecule type" value="Genomic_DNA"/>
</dbReference>
<dbReference type="AlphaFoldDB" id="A0A9P5YLR9"/>
<protein>
    <submittedName>
        <fullName evidence="2">Uncharacterized protein</fullName>
    </submittedName>
</protein>
<dbReference type="Proteomes" id="UP000807469">
    <property type="component" value="Unassembled WGS sequence"/>
</dbReference>
<accession>A0A9P5YLR9</accession>
<sequence>MQDAPVQPWDNHKQPAGVFKLSWNLVGVEGGLITATHIARTVPRHRAQRGQARTGLGLLPMPSTRTPPSASGSSPQHLAEPHRPLTLFYVLLLLLRYRSLSTLLLQLETPLFTPRPRPLSHLQGPCACEDGESSRSTARNVG</sequence>
<evidence type="ECO:0000256" key="1">
    <source>
        <dbReference type="SAM" id="MobiDB-lite"/>
    </source>
</evidence>